<comment type="similarity">
    <text evidence="2">Belongs to the 5'-nucleotidase family.</text>
</comment>
<dbReference type="InterPro" id="IPR008334">
    <property type="entry name" value="5'-Nucleotdase_C"/>
</dbReference>
<feature type="domain" description="Calcineurin-like phosphoesterase" evidence="5">
    <location>
        <begin position="35"/>
        <end position="266"/>
    </location>
</feature>
<keyword evidence="4" id="KW-1133">Transmembrane helix</keyword>
<dbReference type="Pfam" id="PF00149">
    <property type="entry name" value="Metallophos"/>
    <property type="match status" value="1"/>
</dbReference>
<dbReference type="InterPro" id="IPR004843">
    <property type="entry name" value="Calcineurin-like_PHP"/>
</dbReference>
<keyword evidence="4" id="KW-0812">Transmembrane</keyword>
<name>A0ABV7WHP9_9MICO</name>
<evidence type="ECO:0000313" key="8">
    <source>
        <dbReference type="Proteomes" id="UP001595685"/>
    </source>
</evidence>
<evidence type="ECO:0000256" key="4">
    <source>
        <dbReference type="SAM" id="Phobius"/>
    </source>
</evidence>
<dbReference type="Pfam" id="PF02872">
    <property type="entry name" value="5_nucleotid_C"/>
    <property type="match status" value="1"/>
</dbReference>
<evidence type="ECO:0000259" key="5">
    <source>
        <dbReference type="Pfam" id="PF00149"/>
    </source>
</evidence>
<evidence type="ECO:0000256" key="3">
    <source>
        <dbReference type="SAM" id="MobiDB-lite"/>
    </source>
</evidence>
<proteinExistence type="inferred from homology"/>
<keyword evidence="4" id="KW-0472">Membrane</keyword>
<dbReference type="SUPFAM" id="SSF56300">
    <property type="entry name" value="Metallo-dependent phosphatases"/>
    <property type="match status" value="1"/>
</dbReference>
<dbReference type="SUPFAM" id="SSF55816">
    <property type="entry name" value="5'-nucleotidase (syn. UDP-sugar hydrolase), C-terminal domain"/>
    <property type="match status" value="1"/>
</dbReference>
<accession>A0ABV7WHP9</accession>
<keyword evidence="2" id="KW-0547">Nucleotide-binding</keyword>
<evidence type="ECO:0000259" key="6">
    <source>
        <dbReference type="Pfam" id="PF02872"/>
    </source>
</evidence>
<reference evidence="8" key="1">
    <citation type="journal article" date="2019" name="Int. J. Syst. Evol. Microbiol.">
        <title>The Global Catalogue of Microorganisms (GCM) 10K type strain sequencing project: providing services to taxonomists for standard genome sequencing and annotation.</title>
        <authorList>
            <consortium name="The Broad Institute Genomics Platform"/>
            <consortium name="The Broad Institute Genome Sequencing Center for Infectious Disease"/>
            <person name="Wu L."/>
            <person name="Ma J."/>
        </authorList>
    </citation>
    <scope>NUCLEOTIDE SEQUENCE [LARGE SCALE GENOMIC DNA]</scope>
    <source>
        <strain evidence="8">NCAIM B.02333</strain>
    </source>
</reference>
<feature type="region of interest" description="Disordered" evidence="3">
    <location>
        <begin position="542"/>
        <end position="637"/>
    </location>
</feature>
<dbReference type="InterPro" id="IPR029052">
    <property type="entry name" value="Metallo-depent_PP-like"/>
</dbReference>
<evidence type="ECO:0000256" key="1">
    <source>
        <dbReference type="ARBA" id="ARBA00022729"/>
    </source>
</evidence>
<comment type="caution">
    <text evidence="7">The sequence shown here is derived from an EMBL/GenBank/DDBJ whole genome shotgun (WGS) entry which is preliminary data.</text>
</comment>
<feature type="compositionally biased region" description="Low complexity" evidence="3">
    <location>
        <begin position="596"/>
        <end position="622"/>
    </location>
</feature>
<feature type="transmembrane region" description="Helical" evidence="4">
    <location>
        <begin position="643"/>
        <end position="662"/>
    </location>
</feature>
<dbReference type="PROSITE" id="PS51257">
    <property type="entry name" value="PROKAR_LIPOPROTEIN"/>
    <property type="match status" value="1"/>
</dbReference>
<dbReference type="Gene3D" id="3.60.21.10">
    <property type="match status" value="1"/>
</dbReference>
<dbReference type="Gene3D" id="3.90.780.10">
    <property type="entry name" value="5'-Nucleotidase, C-terminal domain"/>
    <property type="match status" value="1"/>
</dbReference>
<gene>
    <name evidence="7" type="ORF">ACFOLH_06905</name>
</gene>
<feature type="compositionally biased region" description="Low complexity" evidence="3">
    <location>
        <begin position="560"/>
        <end position="571"/>
    </location>
</feature>
<feature type="domain" description="5'-Nucleotidase C-terminal" evidence="6">
    <location>
        <begin position="346"/>
        <end position="518"/>
    </location>
</feature>
<keyword evidence="2" id="KW-0378">Hydrolase</keyword>
<dbReference type="Proteomes" id="UP001595685">
    <property type="component" value="Unassembled WGS sequence"/>
</dbReference>
<dbReference type="PANTHER" id="PTHR11575">
    <property type="entry name" value="5'-NUCLEOTIDASE-RELATED"/>
    <property type="match status" value="1"/>
</dbReference>
<sequence>MPVRHPVLTALAGAGATVLACGLLAAPAQAAPVSIRVLTINDFHGRLVAESGAPGAALLAGAVSQLSAGQPTAFVSAGDNIGASPFVSAVQDDAPTVDVLNRMGLITSAVGNHEFDRGYDFLADDETHGVRGEGLAGFPMLGANVSGETPGLAPYDVVEVGGVDVGFVGVVTEQTPSLVAADGIAGITFTDPTAAANTAAEALSDGVAANGEADVVVLLAHEGAEEPTTAPADCAALAAGTAGGAFGDIVSGVSDDVDVVVGGHTHLTVACDVPRAGGVLPVVEANSYGMSLGQVDLTVDSTTGEVLSAGGRVVDVMTGGFTPDATIQCVVDTARADAAVVGEVPVGEITTTVARAFGADGREDRGRESALGNLIADVQLDATADPALGGAQMAFMNPGGIRADLQLAASGDEGEGVVTYAEAATVQPFANGVVTITLDGAEVDAALEQQWQPAGSSRPFLALGVSEGLTYTYDPARAQGDRVVSVSLDGVPLDPAAEYRVTVNSFLATGGDNFAAFAGGEDRQDNGFNDLNVLVDYLAANSPVTPDLTPRRTLVGATGTPAPLSTTAPVAPATPAPPRPADCDAAAPSPSPSPSTSPAASPTPSASAAAPAPGATVRPGTTGSNPGLRVDTGRTDPVSSAQAPLLVLLLLAAAAGGTAVALRRARGRH</sequence>
<evidence type="ECO:0000313" key="7">
    <source>
        <dbReference type="EMBL" id="MFC3688066.1"/>
    </source>
</evidence>
<dbReference type="PRINTS" id="PR01607">
    <property type="entry name" value="APYRASEFAMLY"/>
</dbReference>
<feature type="signal peptide" evidence="2">
    <location>
        <begin position="1"/>
        <end position="30"/>
    </location>
</feature>
<dbReference type="EMBL" id="JBHRWW010000003">
    <property type="protein sequence ID" value="MFC3688066.1"/>
    <property type="molecule type" value="Genomic_DNA"/>
</dbReference>
<feature type="chain" id="PRO_5044993772" evidence="2">
    <location>
        <begin position="31"/>
        <end position="669"/>
    </location>
</feature>
<keyword evidence="8" id="KW-1185">Reference proteome</keyword>
<evidence type="ECO:0000256" key="2">
    <source>
        <dbReference type="RuleBase" id="RU362119"/>
    </source>
</evidence>
<organism evidence="7 8">
    <name type="scientific">Aquipuribacter hungaricus</name>
    <dbReference type="NCBI Taxonomy" id="545624"/>
    <lineage>
        <taxon>Bacteria</taxon>
        <taxon>Bacillati</taxon>
        <taxon>Actinomycetota</taxon>
        <taxon>Actinomycetes</taxon>
        <taxon>Micrococcales</taxon>
        <taxon>Intrasporangiaceae</taxon>
        <taxon>Aquipuribacter</taxon>
    </lineage>
</organism>
<dbReference type="RefSeq" id="WP_376983876.1">
    <property type="nucleotide sequence ID" value="NZ_JBHRWW010000003.1"/>
</dbReference>
<dbReference type="InterPro" id="IPR036907">
    <property type="entry name" value="5'-Nucleotdase_C_sf"/>
</dbReference>
<dbReference type="PANTHER" id="PTHR11575:SF24">
    <property type="entry name" value="5'-NUCLEOTIDASE"/>
    <property type="match status" value="1"/>
</dbReference>
<dbReference type="InterPro" id="IPR006179">
    <property type="entry name" value="5_nucleotidase/apyrase"/>
</dbReference>
<protein>
    <submittedName>
        <fullName evidence="7">Bifunctional metallophosphatase/5'-nucleotidase</fullName>
    </submittedName>
</protein>
<keyword evidence="1 2" id="KW-0732">Signal</keyword>